<protein>
    <submittedName>
        <fullName evidence="8">Response regulator</fullName>
    </submittedName>
</protein>
<dbReference type="SUPFAM" id="SSF52172">
    <property type="entry name" value="CheY-like"/>
    <property type="match status" value="1"/>
</dbReference>
<proteinExistence type="predicted"/>
<evidence type="ECO:0000256" key="6">
    <source>
        <dbReference type="PROSITE-ProRule" id="PRU00169"/>
    </source>
</evidence>
<dbReference type="Pfam" id="PF00072">
    <property type="entry name" value="Response_reg"/>
    <property type="match status" value="1"/>
</dbReference>
<dbReference type="AlphaFoldDB" id="A0A832G8I1"/>
<keyword evidence="1 6" id="KW-0597">Phosphoprotein</keyword>
<dbReference type="GO" id="GO:0003677">
    <property type="term" value="F:DNA binding"/>
    <property type="evidence" value="ECO:0007669"/>
    <property type="project" value="UniProtKB-KW"/>
</dbReference>
<keyword evidence="4" id="KW-0238">DNA-binding</keyword>
<dbReference type="PANTHER" id="PTHR44591">
    <property type="entry name" value="STRESS RESPONSE REGULATOR PROTEIN 1"/>
    <property type="match status" value="1"/>
</dbReference>
<keyword evidence="3" id="KW-0805">Transcription regulation</keyword>
<keyword evidence="2" id="KW-0902">Two-component regulatory system</keyword>
<evidence type="ECO:0000256" key="3">
    <source>
        <dbReference type="ARBA" id="ARBA00023015"/>
    </source>
</evidence>
<feature type="domain" description="Response regulatory" evidence="7">
    <location>
        <begin position="3"/>
        <end position="119"/>
    </location>
</feature>
<evidence type="ECO:0000256" key="1">
    <source>
        <dbReference type="ARBA" id="ARBA00022553"/>
    </source>
</evidence>
<dbReference type="Gene3D" id="3.40.50.2300">
    <property type="match status" value="1"/>
</dbReference>
<feature type="modified residue" description="4-aspartylphosphate" evidence="6">
    <location>
        <position position="52"/>
    </location>
</feature>
<name>A0A832G8I1_9BACT</name>
<dbReference type="SMART" id="SM00448">
    <property type="entry name" value="REC"/>
    <property type="match status" value="1"/>
</dbReference>
<keyword evidence="5" id="KW-0804">Transcription</keyword>
<dbReference type="PROSITE" id="PS50110">
    <property type="entry name" value="RESPONSE_REGULATORY"/>
    <property type="match status" value="1"/>
</dbReference>
<sequence>MKKILVIDDLPENVFMLQDRLEHEGYEVITAYNGSTGIEKALSELPDLILLDVMMPDITGIEVCRRLVNDPATKDIPIILVTAKSGADDTKEGLEAGAFDYIKKPFNRIELLARVKSALKLSEAHKLLLEAEKRDTFMATVVTANHKIKQPLTLLSLSSAAIKRELEKDEISKDLILKRMNYIDIAIKEITDVLNQLNEIRTPILSKYTSNIKMVKLDEDNEEENKEVIE</sequence>
<dbReference type="InterPro" id="IPR050595">
    <property type="entry name" value="Bact_response_regulator"/>
</dbReference>
<dbReference type="GO" id="GO:0000160">
    <property type="term" value="P:phosphorelay signal transduction system"/>
    <property type="evidence" value="ECO:0007669"/>
    <property type="project" value="UniProtKB-KW"/>
</dbReference>
<dbReference type="InterPro" id="IPR001789">
    <property type="entry name" value="Sig_transdc_resp-reg_receiver"/>
</dbReference>
<evidence type="ECO:0000259" key="7">
    <source>
        <dbReference type="PROSITE" id="PS50110"/>
    </source>
</evidence>
<dbReference type="FunFam" id="3.40.50.2300:FF:000001">
    <property type="entry name" value="DNA-binding response regulator PhoB"/>
    <property type="match status" value="1"/>
</dbReference>
<accession>A0A832G8I1</accession>
<evidence type="ECO:0000256" key="5">
    <source>
        <dbReference type="ARBA" id="ARBA00023163"/>
    </source>
</evidence>
<evidence type="ECO:0000313" key="8">
    <source>
        <dbReference type="EMBL" id="HGT49170.1"/>
    </source>
</evidence>
<reference evidence="8" key="1">
    <citation type="journal article" date="2020" name="mSystems">
        <title>Genome- and Community-Level Interaction Insights into Carbon Utilization and Element Cycling Functions of Hydrothermarchaeota in Hydrothermal Sediment.</title>
        <authorList>
            <person name="Zhou Z."/>
            <person name="Liu Y."/>
            <person name="Xu W."/>
            <person name="Pan J."/>
            <person name="Luo Z.H."/>
            <person name="Li M."/>
        </authorList>
    </citation>
    <scope>NUCLEOTIDE SEQUENCE [LARGE SCALE GENOMIC DNA]</scope>
    <source>
        <strain evidence="8">SpSt-500</strain>
    </source>
</reference>
<dbReference type="EMBL" id="DSVI01000026">
    <property type="protein sequence ID" value="HGT49170.1"/>
    <property type="molecule type" value="Genomic_DNA"/>
</dbReference>
<comment type="caution">
    <text evidence="8">The sequence shown here is derived from an EMBL/GenBank/DDBJ whole genome shotgun (WGS) entry which is preliminary data.</text>
</comment>
<dbReference type="InterPro" id="IPR011006">
    <property type="entry name" value="CheY-like_superfamily"/>
</dbReference>
<dbReference type="PANTHER" id="PTHR44591:SF3">
    <property type="entry name" value="RESPONSE REGULATORY DOMAIN-CONTAINING PROTEIN"/>
    <property type="match status" value="1"/>
</dbReference>
<gene>
    <name evidence="8" type="ORF">ENS56_14125</name>
</gene>
<organism evidence="8">
    <name type="scientific">Ignavibacterium album</name>
    <dbReference type="NCBI Taxonomy" id="591197"/>
    <lineage>
        <taxon>Bacteria</taxon>
        <taxon>Pseudomonadati</taxon>
        <taxon>Ignavibacteriota</taxon>
        <taxon>Ignavibacteria</taxon>
        <taxon>Ignavibacteriales</taxon>
        <taxon>Ignavibacteriaceae</taxon>
        <taxon>Ignavibacterium</taxon>
    </lineage>
</organism>
<evidence type="ECO:0000256" key="4">
    <source>
        <dbReference type="ARBA" id="ARBA00023125"/>
    </source>
</evidence>
<evidence type="ECO:0000256" key="2">
    <source>
        <dbReference type="ARBA" id="ARBA00023012"/>
    </source>
</evidence>